<dbReference type="Gene3D" id="1.20.1260.20">
    <property type="entry name" value="PPE superfamily"/>
    <property type="match status" value="1"/>
</dbReference>
<reference evidence="4 5" key="1">
    <citation type="submission" date="2017-01" db="EMBL/GenBank/DDBJ databases">
        <authorList>
            <consortium name="Urmite Genomes"/>
        </authorList>
    </citation>
    <scope>NUCLEOTIDE SEQUENCE [LARGE SCALE GENOMIC DNA]</scope>
    <source>
        <strain evidence="4 5">AB215</strain>
    </source>
</reference>
<sequence>MMAAAAAWDGLAENLASSASSFVAVTSDLAKGAWQGPSATAMMAVASQYASWLNAAAAQAEATSNQASAMAAAFETAQAATVQPAVVSANRGLLKALASTNHLGQNAPTIMDIESAYEQMWAADVAAMSDYHADASAAVQHLDPWQEVVHNRGFHFGHGHLASGLSQAAPPTGNTPSSFGLAPGDGILNSPVLQTGAASHAAPDLGALTAGQHVTGGMSHANFGSGGLLNSDVPGTGMRPSLGHPDLLHPTSP</sequence>
<accession>A0A2U3P543</accession>
<dbReference type="Proteomes" id="UP000240424">
    <property type="component" value="Unassembled WGS sequence"/>
</dbReference>
<proteinExistence type="inferred from homology"/>
<dbReference type="GO" id="GO:0052572">
    <property type="term" value="P:response to host immune response"/>
    <property type="evidence" value="ECO:0007669"/>
    <property type="project" value="TreeGrafter"/>
</dbReference>
<evidence type="ECO:0000256" key="2">
    <source>
        <dbReference type="SAM" id="MobiDB-lite"/>
    </source>
</evidence>
<dbReference type="AlphaFoldDB" id="A0A2U3P543"/>
<dbReference type="InterPro" id="IPR038332">
    <property type="entry name" value="PPE_sf"/>
</dbReference>
<feature type="domain" description="PPE" evidence="3">
    <location>
        <begin position="1"/>
        <end position="142"/>
    </location>
</feature>
<name>A0A2U3P543_9MYCO</name>
<dbReference type="PANTHER" id="PTHR46766">
    <property type="entry name" value="GLUTAMINE-RICH PROTEIN 2"/>
    <property type="match status" value="1"/>
</dbReference>
<gene>
    <name evidence="4" type="ORF">MNAB215_1063</name>
</gene>
<dbReference type="Pfam" id="PF00823">
    <property type="entry name" value="PPE"/>
    <property type="match status" value="1"/>
</dbReference>
<dbReference type="EMBL" id="FUEZ01000003">
    <property type="protein sequence ID" value="SPM38882.1"/>
    <property type="molecule type" value="Genomic_DNA"/>
</dbReference>
<keyword evidence="5" id="KW-1185">Reference proteome</keyword>
<dbReference type="STRING" id="1841861.GCA_900157365_05266"/>
<comment type="similarity">
    <text evidence="1">Belongs to the mycobacterial PPE family.</text>
</comment>
<feature type="region of interest" description="Disordered" evidence="2">
    <location>
        <begin position="230"/>
        <end position="253"/>
    </location>
</feature>
<protein>
    <recommendedName>
        <fullName evidence="3">PPE domain-containing protein</fullName>
    </recommendedName>
</protein>
<evidence type="ECO:0000256" key="1">
    <source>
        <dbReference type="ARBA" id="ARBA00010652"/>
    </source>
</evidence>
<dbReference type="InterPro" id="IPR000030">
    <property type="entry name" value="PPE_dom"/>
</dbReference>
<evidence type="ECO:0000259" key="3">
    <source>
        <dbReference type="Pfam" id="PF00823"/>
    </source>
</evidence>
<evidence type="ECO:0000313" key="5">
    <source>
        <dbReference type="Proteomes" id="UP000240424"/>
    </source>
</evidence>
<evidence type="ECO:0000313" key="4">
    <source>
        <dbReference type="EMBL" id="SPM38882.1"/>
    </source>
</evidence>
<dbReference type="PANTHER" id="PTHR46766:SF1">
    <property type="entry name" value="GLUTAMINE-RICH PROTEIN 2"/>
    <property type="match status" value="1"/>
</dbReference>
<organism evidence="4 5">
    <name type="scientific">Mycobacterium numidiamassiliense</name>
    <dbReference type="NCBI Taxonomy" id="1841861"/>
    <lineage>
        <taxon>Bacteria</taxon>
        <taxon>Bacillati</taxon>
        <taxon>Actinomycetota</taxon>
        <taxon>Actinomycetes</taxon>
        <taxon>Mycobacteriales</taxon>
        <taxon>Mycobacteriaceae</taxon>
        <taxon>Mycobacterium</taxon>
    </lineage>
</organism>
<dbReference type="SUPFAM" id="SSF140459">
    <property type="entry name" value="PE/PPE dimer-like"/>
    <property type="match status" value="1"/>
</dbReference>